<reference evidence="1 2" key="1">
    <citation type="submission" date="2019-06" db="EMBL/GenBank/DDBJ databases">
        <title>Vibrio cholerae phylogeny based on whole-genome sequencing reveals genetic diversity and population strucutre.</title>
        <authorList>
            <person name="Zhiqiu Y."/>
            <person name="Bin L."/>
            <person name="Lingyan J."/>
        </authorList>
    </citation>
    <scope>NUCLEOTIDE SEQUENCE [LARGE SCALE GENOMIC DNA]</scope>
    <source>
        <strain evidence="1 2">N2814</strain>
    </source>
</reference>
<accession>A0ABD7SFX7</accession>
<evidence type="ECO:0000313" key="2">
    <source>
        <dbReference type="Proteomes" id="UP000323819"/>
    </source>
</evidence>
<sequence length="180" mass="20625">MYLREAIEKALLLIDKDSSDKPKHLTSYFSYERNTGGINCPDRNIVFFKGSRKGVDGEITISMRGMDQERDITLSKVVTTENELIALVEEWKMVVYWWQSRLSFYRLEIGAEYKIIRDFADLDGRNFKNGATFSLLAKDVFAKEEGYTLKTSAGTIRFHGQINSQILENLDLYINEAGSA</sequence>
<proteinExistence type="predicted"/>
<protein>
    <submittedName>
        <fullName evidence="1">DUF3601 domain-containing protein</fullName>
    </submittedName>
</protein>
<gene>
    <name evidence="1" type="ORF">FXF03_20925</name>
</gene>
<dbReference type="Proteomes" id="UP000323819">
    <property type="component" value="Unassembled WGS sequence"/>
</dbReference>
<dbReference type="RefSeq" id="WP_108336257.1">
    <property type="nucleotide sequence ID" value="NZ_JBBBZZ010000099.1"/>
</dbReference>
<comment type="caution">
    <text evidence="1">The sequence shown here is derived from an EMBL/GenBank/DDBJ whole genome shotgun (WGS) entry which is preliminary data.</text>
</comment>
<evidence type="ECO:0000313" key="1">
    <source>
        <dbReference type="EMBL" id="TXX63594.1"/>
    </source>
</evidence>
<dbReference type="EMBL" id="VSIJ01000038">
    <property type="protein sequence ID" value="TXX63594.1"/>
    <property type="molecule type" value="Genomic_DNA"/>
</dbReference>
<name>A0ABD7SFX7_VIBCL</name>
<dbReference type="AlphaFoldDB" id="A0ABD7SFX7"/>
<organism evidence="1 2">
    <name type="scientific">Vibrio cholerae</name>
    <dbReference type="NCBI Taxonomy" id="666"/>
    <lineage>
        <taxon>Bacteria</taxon>
        <taxon>Pseudomonadati</taxon>
        <taxon>Pseudomonadota</taxon>
        <taxon>Gammaproteobacteria</taxon>
        <taxon>Vibrionales</taxon>
        <taxon>Vibrionaceae</taxon>
        <taxon>Vibrio</taxon>
    </lineage>
</organism>
<dbReference type="Gene3D" id="2.30.30.350">
    <property type="entry name" value="mobile metagenome of vibrio cholerae. Integron cassette protein vch_cass4"/>
    <property type="match status" value="1"/>
</dbReference>